<reference evidence="4 5" key="1">
    <citation type="journal article" date="2019" name="New Phytol.">
        <title>Comparative genomics reveals unique wood-decay strategies and fruiting body development in the Schizophyllaceae.</title>
        <authorList>
            <person name="Almasi E."/>
            <person name="Sahu N."/>
            <person name="Krizsan K."/>
            <person name="Balint B."/>
            <person name="Kovacs G.M."/>
            <person name="Kiss B."/>
            <person name="Cseklye J."/>
            <person name="Drula E."/>
            <person name="Henrissat B."/>
            <person name="Nagy I."/>
            <person name="Chovatia M."/>
            <person name="Adam C."/>
            <person name="LaButti K."/>
            <person name="Lipzen A."/>
            <person name="Riley R."/>
            <person name="Grigoriev I.V."/>
            <person name="Nagy L.G."/>
        </authorList>
    </citation>
    <scope>NUCLEOTIDE SEQUENCE [LARGE SCALE GENOMIC DNA]</scope>
    <source>
        <strain evidence="4 5">NL-1724</strain>
    </source>
</reference>
<dbReference type="GO" id="GO:0016787">
    <property type="term" value="F:hydrolase activity"/>
    <property type="evidence" value="ECO:0007669"/>
    <property type="project" value="UniProtKB-KW"/>
</dbReference>
<evidence type="ECO:0000256" key="2">
    <source>
        <dbReference type="SAM" id="MobiDB-lite"/>
    </source>
</evidence>
<keyword evidence="1 4" id="KW-0378">Hydrolase</keyword>
<dbReference type="PANTHER" id="PTHR48070:SF6">
    <property type="entry name" value="ESTERASE OVCA2"/>
    <property type="match status" value="1"/>
</dbReference>
<organism evidence="4 5">
    <name type="scientific">Schizophyllum amplum</name>
    <dbReference type="NCBI Taxonomy" id="97359"/>
    <lineage>
        <taxon>Eukaryota</taxon>
        <taxon>Fungi</taxon>
        <taxon>Dikarya</taxon>
        <taxon>Basidiomycota</taxon>
        <taxon>Agaricomycotina</taxon>
        <taxon>Agaricomycetes</taxon>
        <taxon>Agaricomycetidae</taxon>
        <taxon>Agaricales</taxon>
        <taxon>Schizophyllaceae</taxon>
        <taxon>Schizophyllum</taxon>
    </lineage>
</organism>
<dbReference type="SUPFAM" id="SSF53474">
    <property type="entry name" value="alpha/beta-Hydrolases"/>
    <property type="match status" value="1"/>
</dbReference>
<dbReference type="STRING" id="97359.A0A550CVZ0"/>
<feature type="domain" description="Serine hydrolase" evidence="3">
    <location>
        <begin position="2"/>
        <end position="227"/>
    </location>
</feature>
<sequence>MAPTRTVLALHGYCQSGAIFSKRIGALRKQCKDVEFVFVDAPLILEPVDIVGSAPQNTATKVDSTVPSVGASEAGTDPALVPRGWWKKDLSSDKYIGIEESIAVIREVLRKRRFDVSLHHSQGAAFAGLLAALLERPETYPPFLVDGKAPHPPFEFCINVAGFKARDPLFEDTFGAGYSTPTLHVIGRNDVVVVPERSQTLVDASLNGRLEMHDGGHFVPSKGPWRKFLESYIRLGPSAELASPSGGGESAPGSGTATPAL</sequence>
<accession>A0A550CVZ0</accession>
<dbReference type="PANTHER" id="PTHR48070">
    <property type="entry name" value="ESTERASE OVCA2"/>
    <property type="match status" value="1"/>
</dbReference>
<dbReference type="InterPro" id="IPR050593">
    <property type="entry name" value="LovG"/>
</dbReference>
<name>A0A550CVZ0_9AGAR</name>
<dbReference type="AlphaFoldDB" id="A0A550CVZ0"/>
<dbReference type="InterPro" id="IPR005645">
    <property type="entry name" value="FSH-like_dom"/>
</dbReference>
<dbReference type="GO" id="GO:0005634">
    <property type="term" value="C:nucleus"/>
    <property type="evidence" value="ECO:0007669"/>
    <property type="project" value="TreeGrafter"/>
</dbReference>
<dbReference type="Proteomes" id="UP000320762">
    <property type="component" value="Unassembled WGS sequence"/>
</dbReference>
<gene>
    <name evidence="4" type="ORF">BD626DRAFT_392106</name>
</gene>
<dbReference type="GO" id="GO:0005737">
    <property type="term" value="C:cytoplasm"/>
    <property type="evidence" value="ECO:0007669"/>
    <property type="project" value="TreeGrafter"/>
</dbReference>
<evidence type="ECO:0000259" key="3">
    <source>
        <dbReference type="Pfam" id="PF03959"/>
    </source>
</evidence>
<dbReference type="InterPro" id="IPR029058">
    <property type="entry name" value="AB_hydrolase_fold"/>
</dbReference>
<keyword evidence="5" id="KW-1185">Reference proteome</keyword>
<protein>
    <submittedName>
        <fullName evidence="4">Serine hydrolase FSH</fullName>
    </submittedName>
</protein>
<dbReference type="Pfam" id="PF03959">
    <property type="entry name" value="FSH1"/>
    <property type="match status" value="1"/>
</dbReference>
<dbReference type="Gene3D" id="3.40.50.1820">
    <property type="entry name" value="alpha/beta hydrolase"/>
    <property type="match status" value="1"/>
</dbReference>
<evidence type="ECO:0000313" key="4">
    <source>
        <dbReference type="EMBL" id="TRM68962.1"/>
    </source>
</evidence>
<evidence type="ECO:0000256" key="1">
    <source>
        <dbReference type="ARBA" id="ARBA00022801"/>
    </source>
</evidence>
<dbReference type="EMBL" id="VDMD01000001">
    <property type="protein sequence ID" value="TRM68962.1"/>
    <property type="molecule type" value="Genomic_DNA"/>
</dbReference>
<evidence type="ECO:0000313" key="5">
    <source>
        <dbReference type="Proteomes" id="UP000320762"/>
    </source>
</evidence>
<proteinExistence type="predicted"/>
<comment type="caution">
    <text evidence="4">The sequence shown here is derived from an EMBL/GenBank/DDBJ whole genome shotgun (WGS) entry which is preliminary data.</text>
</comment>
<dbReference type="OrthoDB" id="2094269at2759"/>
<feature type="region of interest" description="Disordered" evidence="2">
    <location>
        <begin position="240"/>
        <end position="261"/>
    </location>
</feature>